<sequence length="92" mass="10613">MGFAGKEEKIINFNQNLNEDPANIYSVFYPTVARRVVENETELQLPKTEDGQQTLIIKPLDPGIVFEKIIVDFGGYEKTYLFMDESPFTRLH</sequence>
<accession>A0A1G8FAZ0</accession>
<evidence type="ECO:0000313" key="2">
    <source>
        <dbReference type="EMBL" id="SDH79255.1"/>
    </source>
</evidence>
<proteinExistence type="predicted"/>
<dbReference type="RefSeq" id="WP_262484101.1">
    <property type="nucleotide sequence ID" value="NZ_FNDW01000002.1"/>
</dbReference>
<dbReference type="Proteomes" id="UP000198869">
    <property type="component" value="Unassembled WGS sequence"/>
</dbReference>
<dbReference type="Pfam" id="PF17829">
    <property type="entry name" value="GH115_C"/>
    <property type="match status" value="1"/>
</dbReference>
<name>A0A1G8FAZ0_9FLAO</name>
<dbReference type="InterPro" id="IPR041437">
    <property type="entry name" value="GH115_C"/>
</dbReference>
<dbReference type="STRING" id="311334.SAMN05421846_10271"/>
<feature type="domain" description="Gylcosyl hydrolase 115 C-terminal" evidence="1">
    <location>
        <begin position="31"/>
        <end position="82"/>
    </location>
</feature>
<gene>
    <name evidence="2" type="ORF">SAMN05421846_10271</name>
</gene>
<reference evidence="3" key="1">
    <citation type="submission" date="2016-10" db="EMBL/GenBank/DDBJ databases">
        <authorList>
            <person name="Varghese N."/>
            <person name="Submissions S."/>
        </authorList>
    </citation>
    <scope>NUCLEOTIDE SEQUENCE [LARGE SCALE GENOMIC DNA]</scope>
    <source>
        <strain evidence="3">DSM 17071</strain>
    </source>
</reference>
<keyword evidence="3" id="KW-1185">Reference proteome</keyword>
<protein>
    <recommendedName>
        <fullName evidence="1">Gylcosyl hydrolase 115 C-terminal domain-containing protein</fullName>
    </recommendedName>
</protein>
<dbReference type="Gene3D" id="2.60.120.1620">
    <property type="match status" value="1"/>
</dbReference>
<evidence type="ECO:0000259" key="1">
    <source>
        <dbReference type="Pfam" id="PF17829"/>
    </source>
</evidence>
<dbReference type="AlphaFoldDB" id="A0A1G8FAZ0"/>
<organism evidence="2 3">
    <name type="scientific">Chryseobacterium taeanense</name>
    <dbReference type="NCBI Taxonomy" id="311334"/>
    <lineage>
        <taxon>Bacteria</taxon>
        <taxon>Pseudomonadati</taxon>
        <taxon>Bacteroidota</taxon>
        <taxon>Flavobacteriia</taxon>
        <taxon>Flavobacteriales</taxon>
        <taxon>Weeksellaceae</taxon>
        <taxon>Chryseobacterium group</taxon>
        <taxon>Chryseobacterium</taxon>
    </lineage>
</organism>
<dbReference type="EMBL" id="FNDW01000002">
    <property type="protein sequence ID" value="SDH79255.1"/>
    <property type="molecule type" value="Genomic_DNA"/>
</dbReference>
<evidence type="ECO:0000313" key="3">
    <source>
        <dbReference type="Proteomes" id="UP000198869"/>
    </source>
</evidence>